<protein>
    <submittedName>
        <fullName evidence="1">Uncharacterized protein</fullName>
    </submittedName>
</protein>
<evidence type="ECO:0000313" key="1">
    <source>
        <dbReference type="EMBL" id="MBA0760391.1"/>
    </source>
</evidence>
<sequence length="58" mass="6517">MFNCVRKDDIDYSPYDEGEWSVLMVNSLLLTHSTVAEAVHDSAANLEILLAAYMALRN</sequence>
<dbReference type="AlphaFoldDB" id="A0A7J9DIA1"/>
<evidence type="ECO:0000313" key="2">
    <source>
        <dbReference type="Proteomes" id="UP000593568"/>
    </source>
</evidence>
<gene>
    <name evidence="1" type="ORF">Gotri_023139</name>
</gene>
<dbReference type="EMBL" id="JABEZW010000002">
    <property type="protein sequence ID" value="MBA0760391.1"/>
    <property type="molecule type" value="Genomic_DNA"/>
</dbReference>
<reference evidence="1 2" key="1">
    <citation type="journal article" date="2019" name="Genome Biol. Evol.">
        <title>Insights into the evolution of the New World diploid cottons (Gossypium, subgenus Houzingenia) based on genome sequencing.</title>
        <authorList>
            <person name="Grover C.E."/>
            <person name="Arick M.A. 2nd"/>
            <person name="Thrash A."/>
            <person name="Conover J.L."/>
            <person name="Sanders W.S."/>
            <person name="Peterson D.G."/>
            <person name="Frelichowski J.E."/>
            <person name="Scheffler J.A."/>
            <person name="Scheffler B.E."/>
            <person name="Wendel J.F."/>
        </authorList>
    </citation>
    <scope>NUCLEOTIDE SEQUENCE [LARGE SCALE GENOMIC DNA]</scope>
    <source>
        <strain evidence="1">8</strain>
        <tissue evidence="1">Leaf</tissue>
    </source>
</reference>
<name>A0A7J9DIA1_9ROSI</name>
<accession>A0A7J9DIA1</accession>
<proteinExistence type="predicted"/>
<keyword evidence="2" id="KW-1185">Reference proteome</keyword>
<comment type="caution">
    <text evidence="1">The sequence shown here is derived from an EMBL/GenBank/DDBJ whole genome shotgun (WGS) entry which is preliminary data.</text>
</comment>
<dbReference type="Proteomes" id="UP000593568">
    <property type="component" value="Unassembled WGS sequence"/>
</dbReference>
<organism evidence="1 2">
    <name type="scientific">Gossypium trilobum</name>
    <dbReference type="NCBI Taxonomy" id="34281"/>
    <lineage>
        <taxon>Eukaryota</taxon>
        <taxon>Viridiplantae</taxon>
        <taxon>Streptophyta</taxon>
        <taxon>Embryophyta</taxon>
        <taxon>Tracheophyta</taxon>
        <taxon>Spermatophyta</taxon>
        <taxon>Magnoliopsida</taxon>
        <taxon>eudicotyledons</taxon>
        <taxon>Gunneridae</taxon>
        <taxon>Pentapetalae</taxon>
        <taxon>rosids</taxon>
        <taxon>malvids</taxon>
        <taxon>Malvales</taxon>
        <taxon>Malvaceae</taxon>
        <taxon>Malvoideae</taxon>
        <taxon>Gossypium</taxon>
    </lineage>
</organism>